<reference evidence="6" key="1">
    <citation type="journal article" date="2019" name="Int. J. Syst. Evol. Microbiol.">
        <title>The Global Catalogue of Microorganisms (GCM) 10K type strain sequencing project: providing services to taxonomists for standard genome sequencing and annotation.</title>
        <authorList>
            <consortium name="The Broad Institute Genomics Platform"/>
            <consortium name="The Broad Institute Genome Sequencing Center for Infectious Disease"/>
            <person name="Wu L."/>
            <person name="Ma J."/>
        </authorList>
    </citation>
    <scope>NUCLEOTIDE SEQUENCE [LARGE SCALE GENOMIC DNA]</scope>
    <source>
        <strain evidence="6">JCM 17933</strain>
    </source>
</reference>
<evidence type="ECO:0000313" key="6">
    <source>
        <dbReference type="Proteomes" id="UP001500503"/>
    </source>
</evidence>
<dbReference type="PANTHER" id="PTHR35863:SF1">
    <property type="entry name" value="COBALT-PRECORRIN-5B C(1)-METHYLTRANSFERASE"/>
    <property type="match status" value="1"/>
</dbReference>
<keyword evidence="1" id="KW-0169">Cobalamin biosynthesis</keyword>
<evidence type="ECO:0000256" key="1">
    <source>
        <dbReference type="ARBA" id="ARBA00022573"/>
    </source>
</evidence>
<keyword evidence="2" id="KW-0489">Methyltransferase</keyword>
<comment type="caution">
    <text evidence="5">The sequence shown here is derived from an EMBL/GenBank/DDBJ whole genome shotgun (WGS) entry which is preliminary data.</text>
</comment>
<dbReference type="Gene3D" id="3.30.2110.10">
    <property type="entry name" value="CbiD-like"/>
    <property type="match status" value="1"/>
</dbReference>
<organism evidence="5 6">
    <name type="scientific">Actinoallomurus oryzae</name>
    <dbReference type="NCBI Taxonomy" id="502180"/>
    <lineage>
        <taxon>Bacteria</taxon>
        <taxon>Bacillati</taxon>
        <taxon>Actinomycetota</taxon>
        <taxon>Actinomycetes</taxon>
        <taxon>Streptosporangiales</taxon>
        <taxon>Thermomonosporaceae</taxon>
        <taxon>Actinoallomurus</taxon>
    </lineage>
</organism>
<sequence length="240" mass="24933">MGESVDLKTRGVRIVISVPDGGTAAGVARGTANGRLAVLGGISSLGTAGVVRPFSTASWRAGVERAVAVMAAREERTLVLCAGSGTEKGARRLLPQLPEVCFVEAGDFTGAALRGAVEHGVTQVVFVGTAGRLARLASGVLTTHYTRSKADTDLLAEITRTMGGPDELAARVAEAGAVPHAYELWEGAGLLGRAGRELCRRVAEVVERLTTEAGRTIAAQVVLVDPTGQRMIAMYGRLSR</sequence>
<protein>
    <recommendedName>
        <fullName evidence="7">Cobalt-precorrin-6A synthase</fullName>
    </recommendedName>
</protein>
<evidence type="ECO:0008006" key="7">
    <source>
        <dbReference type="Google" id="ProtNLM"/>
    </source>
</evidence>
<evidence type="ECO:0000313" key="5">
    <source>
        <dbReference type="EMBL" id="GAA4509844.1"/>
    </source>
</evidence>
<dbReference type="Proteomes" id="UP001500503">
    <property type="component" value="Unassembled WGS sequence"/>
</dbReference>
<evidence type="ECO:0000256" key="2">
    <source>
        <dbReference type="ARBA" id="ARBA00022603"/>
    </source>
</evidence>
<dbReference type="SUPFAM" id="SSF111342">
    <property type="entry name" value="CbiD-like"/>
    <property type="match status" value="1"/>
</dbReference>
<dbReference type="Pfam" id="PF01888">
    <property type="entry name" value="CbiD"/>
    <property type="match status" value="1"/>
</dbReference>
<keyword evidence="4" id="KW-0949">S-adenosyl-L-methionine</keyword>
<dbReference type="PANTHER" id="PTHR35863">
    <property type="entry name" value="COBALT-PRECORRIN-5B C(1)-METHYLTRANSFERASE"/>
    <property type="match status" value="1"/>
</dbReference>
<dbReference type="InterPro" id="IPR036074">
    <property type="entry name" value="CbiD_sf"/>
</dbReference>
<accession>A0ABP8QU36</accession>
<evidence type="ECO:0000256" key="4">
    <source>
        <dbReference type="ARBA" id="ARBA00022691"/>
    </source>
</evidence>
<dbReference type="EMBL" id="BAABHF010000045">
    <property type="protein sequence ID" value="GAA4509844.1"/>
    <property type="molecule type" value="Genomic_DNA"/>
</dbReference>
<gene>
    <name evidence="5" type="ORF">GCM10023191_071630</name>
</gene>
<keyword evidence="6" id="KW-1185">Reference proteome</keyword>
<keyword evidence="3" id="KW-0808">Transferase</keyword>
<dbReference type="InterPro" id="IPR002748">
    <property type="entry name" value="CbiD"/>
</dbReference>
<evidence type="ECO:0000256" key="3">
    <source>
        <dbReference type="ARBA" id="ARBA00022679"/>
    </source>
</evidence>
<name>A0ABP8QU36_9ACTN</name>
<proteinExistence type="predicted"/>